<dbReference type="OrthoDB" id="5354665at2"/>
<name>A0A0A8H8F4_9BACT</name>
<dbReference type="AlphaFoldDB" id="A0A0A8H8F4"/>
<accession>A0A0A8H8F4</accession>
<dbReference type="Proteomes" id="UP000031135">
    <property type="component" value="Chromosome"/>
</dbReference>
<dbReference type="RefSeq" id="WP_039663149.1">
    <property type="nucleotide sequence ID" value="NZ_CP007772.1"/>
</dbReference>
<feature type="transmembrane region" description="Helical" evidence="1">
    <location>
        <begin position="27"/>
        <end position="47"/>
    </location>
</feature>
<keyword evidence="1" id="KW-0812">Transmembrane</keyword>
<dbReference type="KEGG" id="csm:CSUB8521_0532"/>
<evidence type="ECO:0000313" key="3">
    <source>
        <dbReference type="Proteomes" id="UP000031135"/>
    </source>
</evidence>
<keyword evidence="1" id="KW-1133">Transmembrane helix</keyword>
<keyword evidence="1" id="KW-0472">Membrane</keyword>
<evidence type="ECO:0000313" key="2">
    <source>
        <dbReference type="EMBL" id="AJC90403.1"/>
    </source>
</evidence>
<organism evidence="2 3">
    <name type="scientific">Campylobacter subantarcticus LMG 24374</name>
    <dbReference type="NCBI Taxonomy" id="1388751"/>
    <lineage>
        <taxon>Bacteria</taxon>
        <taxon>Pseudomonadati</taxon>
        <taxon>Campylobacterota</taxon>
        <taxon>Epsilonproteobacteria</taxon>
        <taxon>Campylobacterales</taxon>
        <taxon>Campylobacteraceae</taxon>
        <taxon>Campylobacter</taxon>
    </lineage>
</organism>
<gene>
    <name evidence="2" type="ORF">CSUB8521_0532</name>
</gene>
<feature type="transmembrane region" description="Helical" evidence="1">
    <location>
        <begin position="5"/>
        <end position="21"/>
    </location>
</feature>
<reference evidence="2 3" key="1">
    <citation type="journal article" date="2014" name="Genome Biol. Evol.">
        <title>Comparative Genomics of the Campylobacter lari Group.</title>
        <authorList>
            <person name="Miller W.G."/>
            <person name="Yee E."/>
            <person name="Chapman M.H."/>
            <person name="Smith T.P."/>
            <person name="Bono J.L."/>
            <person name="Huynh S."/>
            <person name="Parker C.T."/>
            <person name="Vandamme P."/>
            <person name="Luong K."/>
            <person name="Korlach J."/>
        </authorList>
    </citation>
    <scope>NUCLEOTIDE SEQUENCE [LARGE SCALE GENOMIC DNA]</scope>
    <source>
        <strain evidence="2 3">LMG 24374</strain>
    </source>
</reference>
<dbReference type="EMBL" id="CP007772">
    <property type="protein sequence ID" value="AJC90403.1"/>
    <property type="molecule type" value="Genomic_DNA"/>
</dbReference>
<proteinExistence type="predicted"/>
<protein>
    <submittedName>
        <fullName evidence="2">Uncharacterized protein</fullName>
    </submittedName>
</protein>
<sequence>MILFISLLTLILCFLNYYFLYPMDQKLFFVYAFISILIFIIACICIISKKQKNKKNKAIIQEIEKYFSLSKSNSLEELKENLKLSFDLTGKKLHEQKKQNLYLERNYQYLTHGLGYLYLDNSTYILKPFTKDYKSDLEHRHFKNIHVGIINNNKNENFLLQSILLKMNISSEILYKYNQKDDKNYSFIISKEKIHNVLNFTFEEIHIEEIVGFLNTHFTQEHYIIRDCYNVLIFKSSYFENNLILNITNQFCSHNQTMDNLSDFKKALQFKFKLILVDYEVIKFDLMHTSQILQEYKIKNPQIVILLFSKNRVKDCNFANLILSDINKSEWLALLKKYINQSLVL</sequence>
<dbReference type="HOGENOM" id="CLU_803349_0_0_7"/>
<evidence type="ECO:0000256" key="1">
    <source>
        <dbReference type="SAM" id="Phobius"/>
    </source>
</evidence>